<keyword evidence="1" id="KW-0472">Membrane</keyword>
<feature type="transmembrane region" description="Helical" evidence="1">
    <location>
        <begin position="55"/>
        <end position="76"/>
    </location>
</feature>
<proteinExistence type="predicted"/>
<dbReference type="EMBL" id="PFAO01000072">
    <property type="protein sequence ID" value="PIT94689.1"/>
    <property type="molecule type" value="Genomic_DNA"/>
</dbReference>
<feature type="transmembrane region" description="Helical" evidence="1">
    <location>
        <begin position="25"/>
        <end position="43"/>
    </location>
</feature>
<name>A0A2M6WPH7_9BACT</name>
<keyword evidence="1" id="KW-0812">Transmembrane</keyword>
<protein>
    <submittedName>
        <fullName evidence="2">Uncharacterized protein</fullName>
    </submittedName>
</protein>
<comment type="caution">
    <text evidence="2">The sequence shown here is derived from an EMBL/GenBank/DDBJ whole genome shotgun (WGS) entry which is preliminary data.</text>
</comment>
<evidence type="ECO:0000313" key="3">
    <source>
        <dbReference type="Proteomes" id="UP000228964"/>
    </source>
</evidence>
<dbReference type="Proteomes" id="UP000228964">
    <property type="component" value="Unassembled WGS sequence"/>
</dbReference>
<organism evidence="2 3">
    <name type="scientific">Candidatus Falkowbacteria bacterium CG10_big_fil_rev_8_21_14_0_10_38_22</name>
    <dbReference type="NCBI Taxonomy" id="1974564"/>
    <lineage>
        <taxon>Bacteria</taxon>
        <taxon>Candidatus Falkowiibacteriota</taxon>
    </lineage>
</organism>
<evidence type="ECO:0000313" key="2">
    <source>
        <dbReference type="EMBL" id="PIT94689.1"/>
    </source>
</evidence>
<feature type="transmembrane region" description="Helical" evidence="1">
    <location>
        <begin position="88"/>
        <end position="109"/>
    </location>
</feature>
<reference evidence="3" key="1">
    <citation type="submission" date="2017-09" db="EMBL/GenBank/DDBJ databases">
        <title>Depth-based differentiation of microbial function through sediment-hosted aquifers and enrichment of novel symbionts in the deep terrestrial subsurface.</title>
        <authorList>
            <person name="Probst A.J."/>
            <person name="Ladd B."/>
            <person name="Jarett J.K."/>
            <person name="Geller-Mcgrath D.E."/>
            <person name="Sieber C.M.K."/>
            <person name="Emerson J.B."/>
            <person name="Anantharaman K."/>
            <person name="Thomas B.C."/>
            <person name="Malmstrom R."/>
            <person name="Stieglmeier M."/>
            <person name="Klingl A."/>
            <person name="Woyke T."/>
            <person name="Ryan C.M."/>
            <person name="Banfield J.F."/>
        </authorList>
    </citation>
    <scope>NUCLEOTIDE SEQUENCE [LARGE SCALE GENOMIC DNA]</scope>
</reference>
<sequence>MGNLLTWKFWFNLRPGILAAGPQKILSYFVILLTIALFVFGFIKSRQKKGLYIKLWERLYYFCLANAIIGALLLFFNYEMIPFLTARFWFLFWAIGIGVWLFFIIKTTIKIPQRRKRLEQEKEFKKYIP</sequence>
<keyword evidence="1" id="KW-1133">Transmembrane helix</keyword>
<gene>
    <name evidence="2" type="ORF">COT96_02880</name>
</gene>
<accession>A0A2M6WPH7</accession>
<dbReference type="AlphaFoldDB" id="A0A2M6WPH7"/>
<evidence type="ECO:0000256" key="1">
    <source>
        <dbReference type="SAM" id="Phobius"/>
    </source>
</evidence>